<proteinExistence type="predicted"/>
<evidence type="ECO:0000313" key="3">
    <source>
        <dbReference type="Proteomes" id="UP000683360"/>
    </source>
</evidence>
<protein>
    <submittedName>
        <fullName evidence="2">Uncharacterized protein</fullName>
    </submittedName>
</protein>
<reference evidence="2" key="1">
    <citation type="submission" date="2021-03" db="EMBL/GenBank/DDBJ databases">
        <authorList>
            <person name="Bekaert M."/>
        </authorList>
    </citation>
    <scope>NUCLEOTIDE SEQUENCE</scope>
</reference>
<comment type="caution">
    <text evidence="2">The sequence shown here is derived from an EMBL/GenBank/DDBJ whole genome shotgun (WGS) entry which is preliminary data.</text>
</comment>
<accession>A0A8S3T246</accession>
<dbReference type="Proteomes" id="UP000683360">
    <property type="component" value="Unassembled WGS sequence"/>
</dbReference>
<sequence>MPPPWVGGHIWRAYYLGSLESRSFGRAYQCIGNESSSVCTESFPNVSKESVCHSGHGQHNSCSLSQKSGGTHSPSLYQIARDILLLCFQLQVHLVVRHTVWAPQHSKNRHSIQIPCSSKQGVGTTSSTFQSCDSSLGVTSDRSVCDQSQSQTSNICVSVPDPKSFCSMTQYSLSWKGMTCSFPPYKVSLPSTSENSRGKLQDHSYCSSMAKTVLVSRPSAPIMCLSSSSTSETRPSVSNQGQGSLSKSRKTS</sequence>
<evidence type="ECO:0000313" key="2">
    <source>
        <dbReference type="EMBL" id="CAG2227400.1"/>
    </source>
</evidence>
<gene>
    <name evidence="2" type="ORF">MEDL_40408</name>
</gene>
<dbReference type="EMBL" id="CAJPWZ010001961">
    <property type="protein sequence ID" value="CAG2227400.1"/>
    <property type="molecule type" value="Genomic_DNA"/>
</dbReference>
<name>A0A8S3T246_MYTED</name>
<organism evidence="2 3">
    <name type="scientific">Mytilus edulis</name>
    <name type="common">Blue mussel</name>
    <dbReference type="NCBI Taxonomy" id="6550"/>
    <lineage>
        <taxon>Eukaryota</taxon>
        <taxon>Metazoa</taxon>
        <taxon>Spiralia</taxon>
        <taxon>Lophotrochozoa</taxon>
        <taxon>Mollusca</taxon>
        <taxon>Bivalvia</taxon>
        <taxon>Autobranchia</taxon>
        <taxon>Pteriomorphia</taxon>
        <taxon>Mytilida</taxon>
        <taxon>Mytiloidea</taxon>
        <taxon>Mytilidae</taxon>
        <taxon>Mytilinae</taxon>
        <taxon>Mytilus</taxon>
    </lineage>
</organism>
<feature type="compositionally biased region" description="Low complexity" evidence="1">
    <location>
        <begin position="226"/>
        <end position="238"/>
    </location>
</feature>
<keyword evidence="3" id="KW-1185">Reference proteome</keyword>
<evidence type="ECO:0000256" key="1">
    <source>
        <dbReference type="SAM" id="MobiDB-lite"/>
    </source>
</evidence>
<dbReference type="AlphaFoldDB" id="A0A8S3T246"/>
<feature type="region of interest" description="Disordered" evidence="1">
    <location>
        <begin position="225"/>
        <end position="252"/>
    </location>
</feature>